<dbReference type="AlphaFoldDB" id="A0A379IVJ8"/>
<keyword evidence="3" id="KW-0460">Magnesium</keyword>
<dbReference type="PRINTS" id="PR00502">
    <property type="entry name" value="NUDIXFAMILY"/>
</dbReference>
<comment type="cofactor">
    <cofactor evidence="1">
        <name>Mg(2+)</name>
        <dbReference type="ChEBI" id="CHEBI:18420"/>
    </cofactor>
</comment>
<organism evidence="5 6">
    <name type="scientific">Ectopseudomonas mendocina</name>
    <name type="common">Pseudomonas mendocina</name>
    <dbReference type="NCBI Taxonomy" id="300"/>
    <lineage>
        <taxon>Bacteria</taxon>
        <taxon>Pseudomonadati</taxon>
        <taxon>Pseudomonadota</taxon>
        <taxon>Gammaproteobacteria</taxon>
        <taxon>Pseudomonadales</taxon>
        <taxon>Pseudomonadaceae</taxon>
        <taxon>Ectopseudomonas</taxon>
    </lineage>
</organism>
<comment type="similarity">
    <text evidence="4">Belongs to the Nudix hydrolase family.</text>
</comment>
<sequence length="153" mass="17184">MPQCRLASRILLISPTYRLLLFKIQYKTGALAGMSYWATPGGQLRVGESFEAAAVRELKEETGVDVQSVGPCIAHREFPWKMPDGEDVLAIENYYVVRADTEQCSSATWSVQERGAIGEVRWWSQAELAECDEDVYPPDLMSLFTENLIMGTE</sequence>
<evidence type="ECO:0000313" key="6">
    <source>
        <dbReference type="Proteomes" id="UP000254260"/>
    </source>
</evidence>
<evidence type="ECO:0000256" key="3">
    <source>
        <dbReference type="ARBA" id="ARBA00022842"/>
    </source>
</evidence>
<protein>
    <submittedName>
        <fullName evidence="5">Nudix hydrolase</fullName>
    </submittedName>
</protein>
<dbReference type="PROSITE" id="PS51462">
    <property type="entry name" value="NUDIX"/>
    <property type="match status" value="1"/>
</dbReference>
<dbReference type="PROSITE" id="PS00893">
    <property type="entry name" value="NUDIX_BOX"/>
    <property type="match status" value="1"/>
</dbReference>
<dbReference type="GO" id="GO:0016787">
    <property type="term" value="F:hydrolase activity"/>
    <property type="evidence" value="ECO:0007669"/>
    <property type="project" value="UniProtKB-KW"/>
</dbReference>
<dbReference type="RefSeq" id="WP_059392045.1">
    <property type="nucleotide sequence ID" value="NZ_UGUU01000001.1"/>
</dbReference>
<proteinExistence type="inferred from homology"/>
<name>A0A379IVJ8_ECTME</name>
<dbReference type="CDD" id="cd04685">
    <property type="entry name" value="NUDIX_Hydrolase"/>
    <property type="match status" value="1"/>
</dbReference>
<keyword evidence="2 4" id="KW-0378">Hydrolase</keyword>
<dbReference type="PANTHER" id="PTHR43046">
    <property type="entry name" value="GDP-MANNOSE MANNOSYL HYDROLASE"/>
    <property type="match status" value="1"/>
</dbReference>
<dbReference type="InterPro" id="IPR020476">
    <property type="entry name" value="Nudix_hydrolase"/>
</dbReference>
<accession>A0A379IVJ8</accession>
<gene>
    <name evidence="5" type="ORF">NCTC10899_02923</name>
</gene>
<dbReference type="EMBL" id="UGUU01000001">
    <property type="protein sequence ID" value="SUD40091.1"/>
    <property type="molecule type" value="Genomic_DNA"/>
</dbReference>
<dbReference type="InterPro" id="IPR000086">
    <property type="entry name" value="NUDIX_hydrolase_dom"/>
</dbReference>
<dbReference type="Gene3D" id="3.90.79.10">
    <property type="entry name" value="Nucleoside Triphosphate Pyrophosphohydrolase"/>
    <property type="match status" value="1"/>
</dbReference>
<evidence type="ECO:0000256" key="1">
    <source>
        <dbReference type="ARBA" id="ARBA00001946"/>
    </source>
</evidence>
<evidence type="ECO:0000313" key="5">
    <source>
        <dbReference type="EMBL" id="SUD40091.1"/>
    </source>
</evidence>
<dbReference type="PANTHER" id="PTHR43046:SF12">
    <property type="entry name" value="GDP-MANNOSE MANNOSYL HYDROLASE"/>
    <property type="match status" value="1"/>
</dbReference>
<evidence type="ECO:0000256" key="4">
    <source>
        <dbReference type="RuleBase" id="RU003476"/>
    </source>
</evidence>
<dbReference type="InterPro" id="IPR020084">
    <property type="entry name" value="NUDIX_hydrolase_CS"/>
</dbReference>
<dbReference type="InterPro" id="IPR015797">
    <property type="entry name" value="NUDIX_hydrolase-like_dom_sf"/>
</dbReference>
<dbReference type="Proteomes" id="UP000254260">
    <property type="component" value="Unassembled WGS sequence"/>
</dbReference>
<dbReference type="SUPFAM" id="SSF55811">
    <property type="entry name" value="Nudix"/>
    <property type="match status" value="1"/>
</dbReference>
<dbReference type="Pfam" id="PF00293">
    <property type="entry name" value="NUDIX"/>
    <property type="match status" value="1"/>
</dbReference>
<reference evidence="5 6" key="1">
    <citation type="submission" date="2018-06" db="EMBL/GenBank/DDBJ databases">
        <authorList>
            <consortium name="Pathogen Informatics"/>
            <person name="Doyle S."/>
        </authorList>
    </citation>
    <scope>NUCLEOTIDE SEQUENCE [LARGE SCALE GENOMIC DNA]</scope>
    <source>
        <strain evidence="5 6">NCTC10899</strain>
    </source>
</reference>
<evidence type="ECO:0000256" key="2">
    <source>
        <dbReference type="ARBA" id="ARBA00022801"/>
    </source>
</evidence>
<dbReference type="OrthoDB" id="9761969at2"/>